<dbReference type="SMART" id="SM00267">
    <property type="entry name" value="GGDEF"/>
    <property type="match status" value="1"/>
</dbReference>
<dbReference type="EMBL" id="PXNN01000003">
    <property type="protein sequence ID" value="PSF10333.1"/>
    <property type="molecule type" value="Genomic_DNA"/>
</dbReference>
<dbReference type="SUPFAM" id="SSF55073">
    <property type="entry name" value="Nucleotide cyclase"/>
    <property type="match status" value="1"/>
</dbReference>
<dbReference type="InterPro" id="IPR048516">
    <property type="entry name" value="DGCcoil"/>
</dbReference>
<dbReference type="Pfam" id="PF00990">
    <property type="entry name" value="GGDEF"/>
    <property type="match status" value="1"/>
</dbReference>
<dbReference type="FunFam" id="3.30.70.270:FF:000001">
    <property type="entry name" value="Diguanylate cyclase domain protein"/>
    <property type="match status" value="1"/>
</dbReference>
<evidence type="ECO:0000259" key="5">
    <source>
        <dbReference type="PROSITE" id="PS50887"/>
    </source>
</evidence>
<dbReference type="CDD" id="cd01949">
    <property type="entry name" value="GGDEF"/>
    <property type="match status" value="1"/>
</dbReference>
<proteinExistence type="predicted"/>
<dbReference type="AlphaFoldDB" id="A0A2T1KKT2"/>
<comment type="cofactor">
    <cofactor evidence="1">
        <name>Mg(2+)</name>
        <dbReference type="ChEBI" id="CHEBI:18420"/>
    </cofactor>
</comment>
<accession>A0A2T1KKT2</accession>
<name>A0A2T1KKT2_9GAMM</name>
<evidence type="ECO:0000256" key="1">
    <source>
        <dbReference type="ARBA" id="ARBA00001946"/>
    </source>
</evidence>
<dbReference type="InterPro" id="IPR050469">
    <property type="entry name" value="Diguanylate_Cyclase"/>
</dbReference>
<comment type="catalytic activity">
    <reaction evidence="3">
        <text>2 GTP = 3',3'-c-di-GMP + 2 diphosphate</text>
        <dbReference type="Rhea" id="RHEA:24898"/>
        <dbReference type="ChEBI" id="CHEBI:33019"/>
        <dbReference type="ChEBI" id="CHEBI:37565"/>
        <dbReference type="ChEBI" id="CHEBI:58805"/>
        <dbReference type="EC" id="2.7.7.65"/>
    </reaction>
</comment>
<reference evidence="6 7" key="1">
    <citation type="submission" date="2018-03" db="EMBL/GenBank/DDBJ databases">
        <title>Marinobacter brunus sp. nov., a marine bacterium of Gamma-proteobacteria isolated from the surface seawater of the South China Sea.</title>
        <authorList>
            <person name="Cheng H."/>
            <person name="Wu Y.-H."/>
            <person name="Xamxidin M."/>
            <person name="Xu X.-W."/>
        </authorList>
    </citation>
    <scope>NUCLEOTIDE SEQUENCE [LARGE SCALE GENOMIC DNA]</scope>
    <source>
        <strain evidence="6 7">JCM 30472</strain>
    </source>
</reference>
<evidence type="ECO:0000313" key="7">
    <source>
        <dbReference type="Proteomes" id="UP000238385"/>
    </source>
</evidence>
<dbReference type="OrthoDB" id="9812260at2"/>
<dbReference type="PROSITE" id="PS50887">
    <property type="entry name" value="GGDEF"/>
    <property type="match status" value="1"/>
</dbReference>
<dbReference type="PANTHER" id="PTHR45138:SF9">
    <property type="entry name" value="DIGUANYLATE CYCLASE DGCM-RELATED"/>
    <property type="match status" value="1"/>
</dbReference>
<keyword evidence="7" id="KW-1185">Reference proteome</keyword>
<feature type="domain" description="GGDEF" evidence="5">
    <location>
        <begin position="335"/>
        <end position="465"/>
    </location>
</feature>
<evidence type="ECO:0000256" key="2">
    <source>
        <dbReference type="ARBA" id="ARBA00012528"/>
    </source>
</evidence>
<dbReference type="PANTHER" id="PTHR45138">
    <property type="entry name" value="REGULATORY COMPONENTS OF SENSORY TRANSDUCTION SYSTEM"/>
    <property type="match status" value="1"/>
</dbReference>
<dbReference type="Gene3D" id="3.30.70.270">
    <property type="match status" value="1"/>
</dbReference>
<sequence>MASEESWKEKYLRELEDADQRDKQWQAERNVLERMLVRTSLASEGQTPELDSLLTRLRDDLRNQKIDIQAWRKLQDQIDRAITKLDERGQSASIRTPVEAPVAPAQPADETDLAEDGHRLRIARRVGQLLGQLLNQVTLEPDVESQARTLQQTLLSTNDWDILREGLNQVAELVIEAVTRSQKEFEVFLKRLDERLETLRQHFSQQSDAQLSRQGDTATLDREIREELGRVSDEIRSSQDLQTLKQSVSQRLEFISGALERFRTRDAEREGMLTEQLEAMQEKVAAMEAHSEQMQAQVRRERERALTDLLTQLPNREAWQERLAFEYNRWQRYQHPLSVAVIDIDLFKKINDSFGHKAGDRVLQLVAREMKNRLRNTDFIARYGGEEFVLLLPETGLEDARVVVDQFRGHVGKLPFHFGGKPVTITFSAGVSDFRAGDTEDAVFDRADRALYQAKDAGRNQVLSD</sequence>
<feature type="coiled-coil region" evidence="4">
    <location>
        <begin position="277"/>
        <end position="304"/>
    </location>
</feature>
<dbReference type="EC" id="2.7.7.65" evidence="2"/>
<protein>
    <recommendedName>
        <fullName evidence="2">diguanylate cyclase</fullName>
        <ecNumber evidence="2">2.7.7.65</ecNumber>
    </recommendedName>
</protein>
<dbReference type="InterPro" id="IPR029787">
    <property type="entry name" value="Nucleotide_cyclase"/>
</dbReference>
<keyword evidence="4" id="KW-0175">Coiled coil</keyword>
<organism evidence="6 7">
    <name type="scientific">Marinobacter halophilus</name>
    <dbReference type="NCBI Taxonomy" id="1323740"/>
    <lineage>
        <taxon>Bacteria</taxon>
        <taxon>Pseudomonadati</taxon>
        <taxon>Pseudomonadota</taxon>
        <taxon>Gammaproteobacteria</taxon>
        <taxon>Pseudomonadales</taxon>
        <taxon>Marinobacteraceae</taxon>
        <taxon>Marinobacter</taxon>
    </lineage>
</organism>
<dbReference type="InterPro" id="IPR000160">
    <property type="entry name" value="GGDEF_dom"/>
</dbReference>
<dbReference type="Pfam" id="PF20975">
    <property type="entry name" value="DGCcoil"/>
    <property type="match status" value="2"/>
</dbReference>
<dbReference type="NCBIfam" id="TIGR00254">
    <property type="entry name" value="GGDEF"/>
    <property type="match status" value="1"/>
</dbReference>
<evidence type="ECO:0000313" key="6">
    <source>
        <dbReference type="EMBL" id="PSF10333.1"/>
    </source>
</evidence>
<dbReference type="InterPro" id="IPR043128">
    <property type="entry name" value="Rev_trsase/Diguanyl_cyclase"/>
</dbReference>
<dbReference type="Proteomes" id="UP000238385">
    <property type="component" value="Unassembled WGS sequence"/>
</dbReference>
<feature type="coiled-coil region" evidence="4">
    <location>
        <begin position="8"/>
        <end position="74"/>
    </location>
</feature>
<gene>
    <name evidence="6" type="ORF">C7H08_02235</name>
</gene>
<dbReference type="GO" id="GO:0052621">
    <property type="term" value="F:diguanylate cyclase activity"/>
    <property type="evidence" value="ECO:0007669"/>
    <property type="project" value="UniProtKB-EC"/>
</dbReference>
<evidence type="ECO:0000256" key="4">
    <source>
        <dbReference type="SAM" id="Coils"/>
    </source>
</evidence>
<comment type="caution">
    <text evidence="6">The sequence shown here is derived from an EMBL/GenBank/DDBJ whole genome shotgun (WGS) entry which is preliminary data.</text>
</comment>
<dbReference type="RefSeq" id="WP_106670119.1">
    <property type="nucleotide sequence ID" value="NZ_BMFE01000001.1"/>
</dbReference>
<evidence type="ECO:0000256" key="3">
    <source>
        <dbReference type="ARBA" id="ARBA00034247"/>
    </source>
</evidence>